<evidence type="ECO:0000313" key="2">
    <source>
        <dbReference type="Proteomes" id="UP000019132"/>
    </source>
</evidence>
<evidence type="ECO:0000313" key="1">
    <source>
        <dbReference type="EnsemblProtists" id="PYU1_T001138"/>
    </source>
</evidence>
<dbReference type="AlphaFoldDB" id="K3W847"/>
<name>K3W847_GLOUD</name>
<proteinExistence type="predicted"/>
<dbReference type="EnsemblProtists" id="PYU1_T001138">
    <property type="protein sequence ID" value="PYU1_T001138"/>
    <property type="gene ID" value="PYU1_G001138"/>
</dbReference>
<accession>K3W847</accession>
<dbReference type="PANTHER" id="PTHR31296:SF1">
    <property type="entry name" value="MITOCHONDRIAL PROTEIN C2ORF69"/>
    <property type="match status" value="1"/>
</dbReference>
<dbReference type="Proteomes" id="UP000019132">
    <property type="component" value="Unassembled WGS sequence"/>
</dbReference>
<dbReference type="GO" id="GO:0005739">
    <property type="term" value="C:mitochondrion"/>
    <property type="evidence" value="ECO:0007669"/>
    <property type="project" value="TreeGrafter"/>
</dbReference>
<dbReference type="VEuPathDB" id="FungiDB:PYU1_G001138"/>
<dbReference type="HOGENOM" id="CLU_028841_1_0_1"/>
<dbReference type="InterPro" id="IPR018881">
    <property type="entry name" value="C2orf69_mit"/>
</dbReference>
<dbReference type="EMBL" id="GL376620">
    <property type="status" value="NOT_ANNOTATED_CDS"/>
    <property type="molecule type" value="Genomic_DNA"/>
</dbReference>
<dbReference type="eggNOG" id="KOG2800">
    <property type="taxonomic scope" value="Eukaryota"/>
</dbReference>
<reference evidence="2" key="2">
    <citation type="submission" date="2010-04" db="EMBL/GenBank/DDBJ databases">
        <authorList>
            <person name="Buell R."/>
            <person name="Hamilton J."/>
            <person name="Hostetler J."/>
        </authorList>
    </citation>
    <scope>NUCLEOTIDE SEQUENCE [LARGE SCALE GENOMIC DNA]</scope>
    <source>
        <strain evidence="2">DAOM:BR144</strain>
    </source>
</reference>
<dbReference type="Pfam" id="PF10561">
    <property type="entry name" value="C2orf69"/>
    <property type="match status" value="2"/>
</dbReference>
<reference evidence="1" key="3">
    <citation type="submission" date="2015-02" db="UniProtKB">
        <authorList>
            <consortium name="EnsemblProtists"/>
        </authorList>
    </citation>
    <scope>IDENTIFICATION</scope>
    <source>
        <strain evidence="1">DAOM BR144</strain>
    </source>
</reference>
<dbReference type="InParanoid" id="K3W847"/>
<keyword evidence="2" id="KW-1185">Reference proteome</keyword>
<sequence>MSGTFSEFSEYAYERVAEKLVEKFGDKSNVWVFRPSQLYQNAFSCFDSFVASRNEFGAATSLTVRIDLPVHLVGFSKGVVVLNQLITELAVCKREGFKSNNRREKLLADISTYHNFFSKVCSIHWVDGGNGSQPGVVPFNEKALSVIHDYSNAKLVVHVTPYQYESKDRPWIKEEIQTFIRRMRHCHVDVQLKMYYGGEPGSIHSHFQLLRDFKVQCAPQGASKLDAFSSPEHSLPHIPIESL</sequence>
<organism evidence="1 2">
    <name type="scientific">Globisporangium ultimum (strain ATCC 200006 / CBS 805.95 / DAOM BR144)</name>
    <name type="common">Pythium ultimum</name>
    <dbReference type="NCBI Taxonomy" id="431595"/>
    <lineage>
        <taxon>Eukaryota</taxon>
        <taxon>Sar</taxon>
        <taxon>Stramenopiles</taxon>
        <taxon>Oomycota</taxon>
        <taxon>Peronosporomycetes</taxon>
        <taxon>Pythiales</taxon>
        <taxon>Pythiaceae</taxon>
        <taxon>Globisporangium</taxon>
    </lineage>
</organism>
<dbReference type="PANTHER" id="PTHR31296">
    <property type="entry name" value="UPF0565 PROTEIN C2ORF69"/>
    <property type="match status" value="1"/>
</dbReference>
<protein>
    <submittedName>
        <fullName evidence="1">Uncharacterized protein</fullName>
    </submittedName>
</protein>
<reference evidence="2" key="1">
    <citation type="journal article" date="2010" name="Genome Biol.">
        <title>Genome sequence of the necrotrophic plant pathogen Pythium ultimum reveals original pathogenicity mechanisms and effector repertoire.</title>
        <authorList>
            <person name="Levesque C.A."/>
            <person name="Brouwer H."/>
            <person name="Cano L."/>
            <person name="Hamilton J.P."/>
            <person name="Holt C."/>
            <person name="Huitema E."/>
            <person name="Raffaele S."/>
            <person name="Robideau G.P."/>
            <person name="Thines M."/>
            <person name="Win J."/>
            <person name="Zerillo M.M."/>
            <person name="Beakes G.W."/>
            <person name="Boore J.L."/>
            <person name="Busam D."/>
            <person name="Dumas B."/>
            <person name="Ferriera S."/>
            <person name="Fuerstenberg S.I."/>
            <person name="Gachon C.M."/>
            <person name="Gaulin E."/>
            <person name="Govers F."/>
            <person name="Grenville-Briggs L."/>
            <person name="Horner N."/>
            <person name="Hostetler J."/>
            <person name="Jiang R.H."/>
            <person name="Johnson J."/>
            <person name="Krajaejun T."/>
            <person name="Lin H."/>
            <person name="Meijer H.J."/>
            <person name="Moore B."/>
            <person name="Morris P."/>
            <person name="Phuntmart V."/>
            <person name="Puiu D."/>
            <person name="Shetty J."/>
            <person name="Stajich J.E."/>
            <person name="Tripathy S."/>
            <person name="Wawra S."/>
            <person name="van West P."/>
            <person name="Whitty B.R."/>
            <person name="Coutinho P.M."/>
            <person name="Henrissat B."/>
            <person name="Martin F."/>
            <person name="Thomas P.D."/>
            <person name="Tyler B.M."/>
            <person name="De Vries R.P."/>
            <person name="Kamoun S."/>
            <person name="Yandell M."/>
            <person name="Tisserat N."/>
            <person name="Buell C.R."/>
        </authorList>
    </citation>
    <scope>NUCLEOTIDE SEQUENCE</scope>
    <source>
        <strain evidence="2">DAOM:BR144</strain>
    </source>
</reference>